<dbReference type="PhylomeDB" id="A0A1B0G478"/>
<dbReference type="EnsemblMetazoa" id="GMOY008125-RA">
    <property type="protein sequence ID" value="GMOY008125-PA"/>
    <property type="gene ID" value="GMOY008125"/>
</dbReference>
<dbReference type="Gene3D" id="3.40.640.10">
    <property type="entry name" value="Type I PLP-dependent aspartate aminotransferase-like (Major domain)"/>
    <property type="match status" value="1"/>
</dbReference>
<dbReference type="PANTHER" id="PTHR43807:SF20">
    <property type="entry name" value="FI04487P"/>
    <property type="match status" value="1"/>
</dbReference>
<keyword evidence="2" id="KW-0032">Aminotransferase</keyword>
<keyword evidence="3" id="KW-0808">Transferase</keyword>
<evidence type="ECO:0008006" key="7">
    <source>
        <dbReference type="Google" id="ProtNLM"/>
    </source>
</evidence>
<dbReference type="GO" id="GO:0005739">
    <property type="term" value="C:mitochondrion"/>
    <property type="evidence" value="ECO:0007669"/>
    <property type="project" value="TreeGrafter"/>
</dbReference>
<keyword evidence="6" id="KW-1185">Reference proteome</keyword>
<dbReference type="InterPro" id="IPR015421">
    <property type="entry name" value="PyrdxlP-dep_Trfase_major"/>
</dbReference>
<dbReference type="PANTHER" id="PTHR43807">
    <property type="entry name" value="FI04487P"/>
    <property type="match status" value="1"/>
</dbReference>
<sequence length="121" mass="13852">MTHKAIEIERAGRVQVENVIFLVRKHTLHLKLNPLTDILITPGAYEALYSSIMGHGDAVIIIEPFFDCYEPMVRMAGGKPRFIHLKSYARVKDLLTMNEKLKEARKAFDVIKYVGNRAKIK</sequence>
<accession>A0A1B0G478</accession>
<evidence type="ECO:0000256" key="2">
    <source>
        <dbReference type="ARBA" id="ARBA00022576"/>
    </source>
</evidence>
<keyword evidence="4" id="KW-0663">Pyridoxal phosphate</keyword>
<dbReference type="GO" id="GO:0016212">
    <property type="term" value="F:kynurenine-oxoglutarate transaminase activity"/>
    <property type="evidence" value="ECO:0007669"/>
    <property type="project" value="TreeGrafter"/>
</dbReference>
<organism evidence="5 6">
    <name type="scientific">Glossina morsitans morsitans</name>
    <name type="common">Savannah tsetse fly</name>
    <dbReference type="NCBI Taxonomy" id="37546"/>
    <lineage>
        <taxon>Eukaryota</taxon>
        <taxon>Metazoa</taxon>
        <taxon>Ecdysozoa</taxon>
        <taxon>Arthropoda</taxon>
        <taxon>Hexapoda</taxon>
        <taxon>Insecta</taxon>
        <taxon>Pterygota</taxon>
        <taxon>Neoptera</taxon>
        <taxon>Endopterygota</taxon>
        <taxon>Diptera</taxon>
        <taxon>Brachycera</taxon>
        <taxon>Muscomorpha</taxon>
        <taxon>Hippoboscoidea</taxon>
        <taxon>Glossinidae</taxon>
        <taxon>Glossina</taxon>
    </lineage>
</organism>
<evidence type="ECO:0000313" key="5">
    <source>
        <dbReference type="EnsemblMetazoa" id="GMOY008125-PA"/>
    </source>
</evidence>
<dbReference type="VEuPathDB" id="VectorBase:GMOY008125"/>
<reference evidence="5" key="1">
    <citation type="submission" date="2020-05" db="UniProtKB">
        <authorList>
            <consortium name="EnsemblMetazoa"/>
        </authorList>
    </citation>
    <scope>IDENTIFICATION</scope>
    <source>
        <strain evidence="5">Yale</strain>
    </source>
</reference>
<comment type="cofactor">
    <cofactor evidence="1">
        <name>pyridoxal 5'-phosphate</name>
        <dbReference type="ChEBI" id="CHEBI:597326"/>
    </cofactor>
</comment>
<proteinExistence type="predicted"/>
<dbReference type="InterPro" id="IPR015424">
    <property type="entry name" value="PyrdxlP-dep_Trfase"/>
</dbReference>
<dbReference type="InterPro" id="IPR051326">
    <property type="entry name" value="Kynurenine-oxoglutarate_AT"/>
</dbReference>
<dbReference type="SUPFAM" id="SSF53383">
    <property type="entry name" value="PLP-dependent transferases"/>
    <property type="match status" value="1"/>
</dbReference>
<evidence type="ECO:0000313" key="6">
    <source>
        <dbReference type="Proteomes" id="UP000092444"/>
    </source>
</evidence>
<dbReference type="STRING" id="37546.A0A1B0G478"/>
<dbReference type="EMBL" id="CCAG010021597">
    <property type="status" value="NOT_ANNOTATED_CDS"/>
    <property type="molecule type" value="Genomic_DNA"/>
</dbReference>
<dbReference type="AlphaFoldDB" id="A0A1B0G478"/>
<evidence type="ECO:0000256" key="3">
    <source>
        <dbReference type="ARBA" id="ARBA00022679"/>
    </source>
</evidence>
<evidence type="ECO:0000256" key="1">
    <source>
        <dbReference type="ARBA" id="ARBA00001933"/>
    </source>
</evidence>
<name>A0A1B0G478_GLOMM</name>
<evidence type="ECO:0000256" key="4">
    <source>
        <dbReference type="ARBA" id="ARBA00022898"/>
    </source>
</evidence>
<protein>
    <recommendedName>
        <fullName evidence="7">Aminotransferase class I/classII domain-containing protein</fullName>
    </recommendedName>
</protein>
<dbReference type="Proteomes" id="UP000092444">
    <property type="component" value="Unassembled WGS sequence"/>
</dbReference>